<feature type="signal peptide" evidence="1">
    <location>
        <begin position="1"/>
        <end position="21"/>
    </location>
</feature>
<sequence>MTTGFEALGAISALWEVFVVANDAITLCKKIYDGKPTHDNDLEDFANQLAEAIDDIQEQCQAMSKSEMPSKAETKLEEIANDYQSCIRELQTEVRYVTSIHKKGNFGTAVKSGI</sequence>
<evidence type="ECO:0000313" key="3">
    <source>
        <dbReference type="Proteomes" id="UP001187734"/>
    </source>
</evidence>
<dbReference type="AlphaFoldDB" id="A0AAE8SJF1"/>
<feature type="chain" id="PRO_5042270919" description="Fungal N-terminal domain-containing protein" evidence="1">
    <location>
        <begin position="22"/>
        <end position="114"/>
    </location>
</feature>
<accession>A0AAE8SJF1</accession>
<evidence type="ECO:0000256" key="1">
    <source>
        <dbReference type="SAM" id="SignalP"/>
    </source>
</evidence>
<proteinExistence type="predicted"/>
<evidence type="ECO:0000313" key="2">
    <source>
        <dbReference type="EMBL" id="SPJ79045.1"/>
    </source>
</evidence>
<name>A0AAE8SJF1_9HYPO</name>
<comment type="caution">
    <text evidence="2">The sequence shown here is derived from an EMBL/GenBank/DDBJ whole genome shotgun (WGS) entry which is preliminary data.</text>
</comment>
<dbReference type="Proteomes" id="UP001187734">
    <property type="component" value="Unassembled WGS sequence"/>
</dbReference>
<reference evidence="2" key="1">
    <citation type="submission" date="2018-03" db="EMBL/GenBank/DDBJ databases">
        <authorList>
            <person name="Guldener U."/>
        </authorList>
    </citation>
    <scope>NUCLEOTIDE SEQUENCE</scope>
</reference>
<organism evidence="2 3">
    <name type="scientific">Fusarium torulosum</name>
    <dbReference type="NCBI Taxonomy" id="33205"/>
    <lineage>
        <taxon>Eukaryota</taxon>
        <taxon>Fungi</taxon>
        <taxon>Dikarya</taxon>
        <taxon>Ascomycota</taxon>
        <taxon>Pezizomycotina</taxon>
        <taxon>Sordariomycetes</taxon>
        <taxon>Hypocreomycetidae</taxon>
        <taxon>Hypocreales</taxon>
        <taxon>Nectriaceae</taxon>
        <taxon>Fusarium</taxon>
    </lineage>
</organism>
<protein>
    <recommendedName>
        <fullName evidence="4">Fungal N-terminal domain-containing protein</fullName>
    </recommendedName>
</protein>
<dbReference type="EMBL" id="ONZP01000251">
    <property type="protein sequence ID" value="SPJ79045.1"/>
    <property type="molecule type" value="Genomic_DNA"/>
</dbReference>
<evidence type="ECO:0008006" key="4">
    <source>
        <dbReference type="Google" id="ProtNLM"/>
    </source>
</evidence>
<keyword evidence="1" id="KW-0732">Signal</keyword>
<keyword evidence="3" id="KW-1185">Reference proteome</keyword>
<gene>
    <name evidence="2" type="ORF">FTOL_07436</name>
</gene>